<protein>
    <submittedName>
        <fullName evidence="1">Uncharacterized protein</fullName>
    </submittedName>
</protein>
<dbReference type="InterPro" id="IPR038071">
    <property type="entry name" value="UROD/MetE-like_sf"/>
</dbReference>
<proteinExistence type="predicted"/>
<dbReference type="AlphaFoldDB" id="A0A6G7PX08"/>
<name>A0A6G7PX08_9BACT</name>
<evidence type="ECO:0000313" key="1">
    <source>
        <dbReference type="EMBL" id="QIJ72150.1"/>
    </source>
</evidence>
<keyword evidence="2" id="KW-1185">Reference proteome</keyword>
<reference evidence="1 2" key="1">
    <citation type="submission" date="2020-02" db="EMBL/GenBank/DDBJ databases">
        <title>Genome analysis of Thermosulfuriphilus ammonigenes ST65T, an anaerobic thermophilic chemolithoautotrophic bacterium isolated from a deep-sea hydrothermal vent.</title>
        <authorList>
            <person name="Slobodkina G."/>
            <person name="Allioux M."/>
            <person name="Merkel A."/>
            <person name="Alain K."/>
            <person name="Jebbar M."/>
            <person name="Slobodkin A."/>
        </authorList>
    </citation>
    <scope>NUCLEOTIDE SEQUENCE [LARGE SCALE GENOMIC DNA]</scope>
    <source>
        <strain evidence="1 2">ST65</strain>
    </source>
</reference>
<dbReference type="Proteomes" id="UP000502179">
    <property type="component" value="Chromosome"/>
</dbReference>
<organism evidence="1 2">
    <name type="scientific">Thermosulfuriphilus ammonigenes</name>
    <dbReference type="NCBI Taxonomy" id="1936021"/>
    <lineage>
        <taxon>Bacteria</taxon>
        <taxon>Pseudomonadati</taxon>
        <taxon>Thermodesulfobacteriota</taxon>
        <taxon>Thermodesulfobacteria</taxon>
        <taxon>Thermodesulfobacteriales</taxon>
        <taxon>Thermodesulfobacteriaceae</taxon>
        <taxon>Thermosulfuriphilus</taxon>
    </lineage>
</organism>
<dbReference type="RefSeq" id="WP_166032368.1">
    <property type="nucleotide sequence ID" value="NZ_CP048877.1"/>
</dbReference>
<dbReference type="Gene3D" id="3.20.20.210">
    <property type="match status" value="1"/>
</dbReference>
<accession>A0A6G7PX08</accession>
<dbReference type="KEGG" id="tav:G4V39_07660"/>
<dbReference type="SUPFAM" id="SSF51726">
    <property type="entry name" value="UROD/MetE-like"/>
    <property type="match status" value="1"/>
</dbReference>
<sequence length="352" mass="38576">MDFWGQGRGTLIGSMPYEDARPAVEIIVSNLTRLPCWPQLPRRLQEGMLVQFCEGLPGFGLQNKMPYILPKDDFESKMLAFYEDYLAWEAGGDLPEVATISPDRAPGLYLLEEALNAQGLRPQGVKGQITGPFTLTTGIKKEDGEAAFYDLQLRDLIVKFLALKAAWQAQKLSSLSSEVVIFMDEPALAGFGSSSYVGISREEVVTMVTEVAQAIKRSQAIAGIHVCANTDWSLIFETGVKIVNLDAYGYLDRLLLFAEPLKGFLEVGGNLALGIVPTLDKEALSREDEESLFERLKGALEAISRATGLPIKDLIQRLLITPSCGMGTLNEDLAQRAVFLTAALSQKVAELR</sequence>
<dbReference type="EMBL" id="CP048877">
    <property type="protein sequence ID" value="QIJ72150.1"/>
    <property type="molecule type" value="Genomic_DNA"/>
</dbReference>
<evidence type="ECO:0000313" key="2">
    <source>
        <dbReference type="Proteomes" id="UP000502179"/>
    </source>
</evidence>
<gene>
    <name evidence="1" type="ORF">G4V39_07660</name>
</gene>